<dbReference type="AlphaFoldDB" id="A0AAN6SSK1"/>
<feature type="transmembrane region" description="Helical" evidence="2">
    <location>
        <begin position="89"/>
        <end position="109"/>
    </location>
</feature>
<evidence type="ECO:0000256" key="2">
    <source>
        <dbReference type="SAM" id="Phobius"/>
    </source>
</evidence>
<reference evidence="4" key="1">
    <citation type="journal article" date="2023" name="Mol. Phylogenet. Evol.">
        <title>Genome-scale phylogeny and comparative genomics of the fungal order Sordariales.</title>
        <authorList>
            <person name="Hensen N."/>
            <person name="Bonometti L."/>
            <person name="Westerberg I."/>
            <person name="Brannstrom I.O."/>
            <person name="Guillou S."/>
            <person name="Cros-Aarteil S."/>
            <person name="Calhoun S."/>
            <person name="Haridas S."/>
            <person name="Kuo A."/>
            <person name="Mondo S."/>
            <person name="Pangilinan J."/>
            <person name="Riley R."/>
            <person name="LaButti K."/>
            <person name="Andreopoulos B."/>
            <person name="Lipzen A."/>
            <person name="Chen C."/>
            <person name="Yan M."/>
            <person name="Daum C."/>
            <person name="Ng V."/>
            <person name="Clum A."/>
            <person name="Steindorff A."/>
            <person name="Ohm R.A."/>
            <person name="Martin F."/>
            <person name="Silar P."/>
            <person name="Natvig D.O."/>
            <person name="Lalanne C."/>
            <person name="Gautier V."/>
            <person name="Ament-Velasquez S.L."/>
            <person name="Kruys A."/>
            <person name="Hutchinson M.I."/>
            <person name="Powell A.J."/>
            <person name="Barry K."/>
            <person name="Miller A.N."/>
            <person name="Grigoriev I.V."/>
            <person name="Debuchy R."/>
            <person name="Gladieux P."/>
            <person name="Hiltunen Thoren M."/>
            <person name="Johannesson H."/>
        </authorList>
    </citation>
    <scope>NUCLEOTIDE SEQUENCE [LARGE SCALE GENOMIC DNA]</scope>
    <source>
        <strain evidence="4">CBS 284.82</strain>
    </source>
</reference>
<organism evidence="3 4">
    <name type="scientific">Parachaetomium inaequale</name>
    <dbReference type="NCBI Taxonomy" id="2588326"/>
    <lineage>
        <taxon>Eukaryota</taxon>
        <taxon>Fungi</taxon>
        <taxon>Dikarya</taxon>
        <taxon>Ascomycota</taxon>
        <taxon>Pezizomycotina</taxon>
        <taxon>Sordariomycetes</taxon>
        <taxon>Sordariomycetidae</taxon>
        <taxon>Sordariales</taxon>
        <taxon>Chaetomiaceae</taxon>
        <taxon>Parachaetomium</taxon>
    </lineage>
</organism>
<sequence>MEATSNAAPQVDRGSEKLEPDASSDDDASNSKKKDRVAARDRNNGKKATRKANNINPFFTFLRHLASDAAKLAKTVLQLPMVTYPVWKWFILVYIGWLCLSYTIVYAVYRGEEALAATVCPIPMVGSQFEFCHATTASEPPTPFNVGKVATAQDELAAP</sequence>
<feature type="region of interest" description="Disordered" evidence="1">
    <location>
        <begin position="1"/>
        <end position="50"/>
    </location>
</feature>
<evidence type="ECO:0000313" key="4">
    <source>
        <dbReference type="Proteomes" id="UP001303115"/>
    </source>
</evidence>
<proteinExistence type="predicted"/>
<keyword evidence="2" id="KW-0812">Transmembrane</keyword>
<keyword evidence="2" id="KW-1133">Transmembrane helix</keyword>
<gene>
    <name evidence="3" type="ORF">C8A01DRAFT_34394</name>
</gene>
<evidence type="ECO:0000313" key="3">
    <source>
        <dbReference type="EMBL" id="KAK4041554.1"/>
    </source>
</evidence>
<name>A0AAN6SSK1_9PEZI</name>
<dbReference type="EMBL" id="MU854355">
    <property type="protein sequence ID" value="KAK4041554.1"/>
    <property type="molecule type" value="Genomic_DNA"/>
</dbReference>
<feature type="compositionally biased region" description="Basic and acidic residues" evidence="1">
    <location>
        <begin position="29"/>
        <end position="44"/>
    </location>
</feature>
<keyword evidence="2" id="KW-0472">Membrane</keyword>
<evidence type="ECO:0000256" key="1">
    <source>
        <dbReference type="SAM" id="MobiDB-lite"/>
    </source>
</evidence>
<protein>
    <submittedName>
        <fullName evidence="3">Uncharacterized protein</fullName>
    </submittedName>
</protein>
<dbReference type="Proteomes" id="UP001303115">
    <property type="component" value="Unassembled WGS sequence"/>
</dbReference>
<keyword evidence="4" id="KW-1185">Reference proteome</keyword>
<comment type="caution">
    <text evidence="3">The sequence shown here is derived from an EMBL/GenBank/DDBJ whole genome shotgun (WGS) entry which is preliminary data.</text>
</comment>
<accession>A0AAN6SSK1</accession>